<dbReference type="Pfam" id="PF04964">
    <property type="entry name" value="Flp_Fap"/>
    <property type="match status" value="1"/>
</dbReference>
<evidence type="ECO:0000256" key="1">
    <source>
        <dbReference type="SAM" id="Phobius"/>
    </source>
</evidence>
<sequence>MRRLLARFVDDERGATAIEYCMIAAGISIMIVTAVNGIGSALSTKFNEVGTSLK</sequence>
<reference evidence="2 3" key="1">
    <citation type="submission" date="2020-03" db="EMBL/GenBank/DDBJ databases">
        <title>Bradyrhizobium diversity isolated from nodules of Muelleranthus trifoliolatus.</title>
        <authorList>
            <person name="Klepa M."/>
            <person name="Helene L."/>
            <person name="Hungria M."/>
        </authorList>
    </citation>
    <scope>NUCLEOTIDE SEQUENCE [LARGE SCALE GENOMIC DNA]</scope>
    <source>
        <strain evidence="2 3">WSM 1744</strain>
    </source>
</reference>
<evidence type="ECO:0000313" key="2">
    <source>
        <dbReference type="EMBL" id="NOJ45680.1"/>
    </source>
</evidence>
<dbReference type="AlphaFoldDB" id="A0A7Y4H130"/>
<keyword evidence="3" id="KW-1185">Reference proteome</keyword>
<feature type="transmembrane region" description="Helical" evidence="1">
    <location>
        <begin position="20"/>
        <end position="42"/>
    </location>
</feature>
<keyword evidence="1" id="KW-0472">Membrane</keyword>
<dbReference type="EMBL" id="JAAVLW010000002">
    <property type="protein sequence ID" value="NOJ45680.1"/>
    <property type="molecule type" value="Genomic_DNA"/>
</dbReference>
<name>A0A7Y4H130_9BRAD</name>
<gene>
    <name evidence="2" type="ORF">HCN50_05310</name>
</gene>
<keyword evidence="1" id="KW-1133">Transmembrane helix</keyword>
<dbReference type="RefSeq" id="WP_171708585.1">
    <property type="nucleotide sequence ID" value="NZ_JAAVLW010000002.1"/>
</dbReference>
<protein>
    <submittedName>
        <fullName evidence="2">Flp family type IVb pilin</fullName>
    </submittedName>
</protein>
<evidence type="ECO:0000313" key="3">
    <source>
        <dbReference type="Proteomes" id="UP000528734"/>
    </source>
</evidence>
<keyword evidence="1" id="KW-0812">Transmembrane</keyword>
<dbReference type="Proteomes" id="UP000528734">
    <property type="component" value="Unassembled WGS sequence"/>
</dbReference>
<comment type="caution">
    <text evidence="2">The sequence shown here is derived from an EMBL/GenBank/DDBJ whole genome shotgun (WGS) entry which is preliminary data.</text>
</comment>
<proteinExistence type="predicted"/>
<dbReference type="InterPro" id="IPR007047">
    <property type="entry name" value="Flp_Fap"/>
</dbReference>
<organism evidence="2 3">
    <name type="scientific">Bradyrhizobium archetypum</name>
    <dbReference type="NCBI Taxonomy" id="2721160"/>
    <lineage>
        <taxon>Bacteria</taxon>
        <taxon>Pseudomonadati</taxon>
        <taxon>Pseudomonadota</taxon>
        <taxon>Alphaproteobacteria</taxon>
        <taxon>Hyphomicrobiales</taxon>
        <taxon>Nitrobacteraceae</taxon>
        <taxon>Bradyrhizobium</taxon>
    </lineage>
</organism>
<accession>A0A7Y4H130</accession>